<dbReference type="Proteomes" id="UP000059419">
    <property type="component" value="Chromosome 1"/>
</dbReference>
<organism evidence="1 2">
    <name type="scientific">Duffyella gerundensis</name>
    <dbReference type="NCBI Taxonomy" id="1619313"/>
    <lineage>
        <taxon>Bacteria</taxon>
        <taxon>Pseudomonadati</taxon>
        <taxon>Pseudomonadota</taxon>
        <taxon>Gammaproteobacteria</taxon>
        <taxon>Enterobacterales</taxon>
        <taxon>Erwiniaceae</taxon>
        <taxon>Duffyella</taxon>
    </lineage>
</organism>
<proteinExistence type="predicted"/>
<evidence type="ECO:0000313" key="2">
    <source>
        <dbReference type="Proteomes" id="UP000059419"/>
    </source>
</evidence>
<evidence type="ECO:0000313" key="1">
    <source>
        <dbReference type="EMBL" id="CUU23459.1"/>
    </source>
</evidence>
<dbReference type="STRING" id="1619313.EM595_1225"/>
<dbReference type="EMBL" id="LN907827">
    <property type="protein sequence ID" value="CUU23459.1"/>
    <property type="molecule type" value="Genomic_DNA"/>
</dbReference>
<sequence length="38" mass="4143">MPASGRSPLAAWQHSPSAVSRLLQAPVVFNQKISLKLR</sequence>
<dbReference type="PATRIC" id="fig|1619313.3.peg.1268"/>
<reference evidence="2" key="1">
    <citation type="submission" date="2015-11" db="EMBL/GenBank/DDBJ databases">
        <authorList>
            <person name="Blom J."/>
        </authorList>
    </citation>
    <scope>NUCLEOTIDE SEQUENCE [LARGE SCALE GENOMIC DNA]</scope>
</reference>
<protein>
    <submittedName>
        <fullName evidence="1">Uncharacterized protein</fullName>
    </submittedName>
</protein>
<dbReference type="KEGG" id="ege:EM595_1225"/>
<gene>
    <name evidence="1" type="ORF">EM595_1225</name>
</gene>
<accession>A0A0U5L459</accession>
<name>A0A0U5L459_9GAMM</name>
<keyword evidence="2" id="KW-1185">Reference proteome</keyword>
<dbReference type="AlphaFoldDB" id="A0A0U5L459"/>